<keyword evidence="1" id="KW-1185">Reference proteome</keyword>
<dbReference type="AlphaFoldDB" id="A0A0N5AVW8"/>
<proteinExistence type="predicted"/>
<dbReference type="WBParaSite" id="SMUV_0000904601-mRNA-1">
    <property type="protein sequence ID" value="SMUV_0000904601-mRNA-1"/>
    <property type="gene ID" value="SMUV_0000904601"/>
</dbReference>
<organism evidence="1 2">
    <name type="scientific">Syphacia muris</name>
    <dbReference type="NCBI Taxonomy" id="451379"/>
    <lineage>
        <taxon>Eukaryota</taxon>
        <taxon>Metazoa</taxon>
        <taxon>Ecdysozoa</taxon>
        <taxon>Nematoda</taxon>
        <taxon>Chromadorea</taxon>
        <taxon>Rhabditida</taxon>
        <taxon>Spirurina</taxon>
        <taxon>Oxyuridomorpha</taxon>
        <taxon>Oxyuroidea</taxon>
        <taxon>Oxyuridae</taxon>
        <taxon>Syphacia</taxon>
    </lineage>
</organism>
<protein>
    <submittedName>
        <fullName evidence="2">DUF19 domain-containing protein</fullName>
    </submittedName>
</protein>
<name>A0A0N5AVW8_9BILA</name>
<dbReference type="PANTHER" id="PTHR37431:SF7">
    <property type="entry name" value="DUF19 DOMAIN-CONTAINING PROTEIN"/>
    <property type="match status" value="1"/>
</dbReference>
<reference evidence="2" key="1">
    <citation type="submission" date="2017-02" db="UniProtKB">
        <authorList>
            <consortium name="WormBaseParasite"/>
        </authorList>
    </citation>
    <scope>IDENTIFICATION</scope>
</reference>
<dbReference type="PANTHER" id="PTHR37431">
    <property type="entry name" value="PROTEIN CBG06927"/>
    <property type="match status" value="1"/>
</dbReference>
<accession>A0A0N5AVW8</accession>
<dbReference type="Proteomes" id="UP000046393">
    <property type="component" value="Unplaced"/>
</dbReference>
<sequence>MNATRLIRNSVVDIPRGDENCSGFEQMEIRKCAEPLYASGILQPTSNNFELSWNYFFGKTRDFFVSVCESFLEFDLCIEPYKDSCFAQKPARTRYQAAVGILNFICGNGHDEIAESFNCFSRTMARPEMLQCQAEVASDTQKLPPFNGNNSAAYEMALCGAIRNYIDCIKYPIRYECGYRAWYTLCEIIVRPTTVLLPECNIVGVRGMRSSWSSLYDILAGVVSAFSEKWWS</sequence>
<evidence type="ECO:0000313" key="2">
    <source>
        <dbReference type="WBParaSite" id="SMUV_0000904601-mRNA-1"/>
    </source>
</evidence>
<evidence type="ECO:0000313" key="1">
    <source>
        <dbReference type="Proteomes" id="UP000046393"/>
    </source>
</evidence>